<accession>A0A819V159</accession>
<gene>
    <name evidence="2" type="ORF">IZO911_LOCUS6084</name>
    <name evidence="4" type="ORF">KXQ929_LOCUS29690</name>
    <name evidence="5" type="ORF">OKA104_LOCUS35784</name>
    <name evidence="3" type="ORF">VCS650_LOCUS41250</name>
</gene>
<organism evidence="5 6">
    <name type="scientific">Adineta steineri</name>
    <dbReference type="NCBI Taxonomy" id="433720"/>
    <lineage>
        <taxon>Eukaryota</taxon>
        <taxon>Metazoa</taxon>
        <taxon>Spiralia</taxon>
        <taxon>Gnathifera</taxon>
        <taxon>Rotifera</taxon>
        <taxon>Eurotatoria</taxon>
        <taxon>Bdelloidea</taxon>
        <taxon>Adinetida</taxon>
        <taxon>Adinetidae</taxon>
        <taxon>Adineta</taxon>
    </lineage>
</organism>
<evidence type="ECO:0000313" key="5">
    <source>
        <dbReference type="EMBL" id="CAF4103068.1"/>
    </source>
</evidence>
<dbReference type="SUPFAM" id="SSF54495">
    <property type="entry name" value="UBC-like"/>
    <property type="match status" value="1"/>
</dbReference>
<dbReference type="EMBL" id="CAJNON010001733">
    <property type="protein sequence ID" value="CAF1482487.1"/>
    <property type="molecule type" value="Genomic_DNA"/>
</dbReference>
<evidence type="ECO:0000313" key="6">
    <source>
        <dbReference type="Proteomes" id="UP000663881"/>
    </source>
</evidence>
<dbReference type="PANTHER" id="PTHR24067">
    <property type="entry name" value="UBIQUITIN-CONJUGATING ENZYME E2"/>
    <property type="match status" value="1"/>
</dbReference>
<dbReference type="PROSITE" id="PS50127">
    <property type="entry name" value="UBC_2"/>
    <property type="match status" value="1"/>
</dbReference>
<proteinExistence type="predicted"/>
<dbReference type="SMART" id="SM00212">
    <property type="entry name" value="UBCc"/>
    <property type="match status" value="1"/>
</dbReference>
<name>A0A819V159_9BILA</name>
<evidence type="ECO:0000313" key="2">
    <source>
        <dbReference type="EMBL" id="CAF0785333.1"/>
    </source>
</evidence>
<dbReference type="AlphaFoldDB" id="A0A819V159"/>
<dbReference type="InterPro" id="IPR050113">
    <property type="entry name" value="Ub_conjugating_enzyme"/>
</dbReference>
<dbReference type="EMBL" id="CAJOAY010005310">
    <property type="protein sequence ID" value="CAF4103068.1"/>
    <property type="molecule type" value="Genomic_DNA"/>
</dbReference>
<evidence type="ECO:0000259" key="1">
    <source>
        <dbReference type="PROSITE" id="PS50127"/>
    </source>
</evidence>
<dbReference type="Pfam" id="PF00179">
    <property type="entry name" value="UQ_con"/>
    <property type="match status" value="1"/>
</dbReference>
<dbReference type="InterPro" id="IPR016135">
    <property type="entry name" value="UBQ-conjugating_enzyme/RWD"/>
</dbReference>
<dbReference type="Proteomes" id="UP000663881">
    <property type="component" value="Unassembled WGS sequence"/>
</dbReference>
<evidence type="ECO:0000313" key="4">
    <source>
        <dbReference type="EMBL" id="CAF4021208.1"/>
    </source>
</evidence>
<protein>
    <recommendedName>
        <fullName evidence="1">UBC core domain-containing protein</fullName>
    </recommendedName>
</protein>
<feature type="domain" description="UBC core" evidence="1">
    <location>
        <begin position="2"/>
        <end position="148"/>
    </location>
</feature>
<dbReference type="Proteomes" id="UP000663891">
    <property type="component" value="Unassembled WGS sequence"/>
</dbReference>
<evidence type="ECO:0000313" key="3">
    <source>
        <dbReference type="EMBL" id="CAF1482487.1"/>
    </source>
</evidence>
<dbReference type="OrthoDB" id="9973183at2759"/>
<dbReference type="InterPro" id="IPR000608">
    <property type="entry name" value="UBC"/>
</dbReference>
<dbReference type="Proteomes" id="UP000663868">
    <property type="component" value="Unassembled WGS sequence"/>
</dbReference>
<dbReference type="EMBL" id="CAJOBB010003112">
    <property type="protein sequence ID" value="CAF4021208.1"/>
    <property type="molecule type" value="Genomic_DNA"/>
</dbReference>
<dbReference type="Gene3D" id="3.10.110.10">
    <property type="entry name" value="Ubiquitin Conjugating Enzyme"/>
    <property type="match status" value="1"/>
</dbReference>
<dbReference type="EMBL" id="CAJNOE010000037">
    <property type="protein sequence ID" value="CAF0785333.1"/>
    <property type="molecule type" value="Genomic_DNA"/>
</dbReference>
<sequence length="171" mass="19689">MASKLKLINEWKNLQQNAHDYILAEPLNTDMIKWRAKITGPPDTPLEGGIFILDIIHSDRHPFVPPRYTMKTKMFHPNISSTGEIYISTFENDWSPSLMIRSILLSIFSILDNPVMDNTVNHEAARCFSENRTEYDSVVREYTLKYANASSVHNENEQDLPPTMLHTVINN</sequence>
<comment type="caution">
    <text evidence="5">The sequence shown here is derived from an EMBL/GenBank/DDBJ whole genome shotgun (WGS) entry which is preliminary data.</text>
</comment>
<dbReference type="Proteomes" id="UP000663860">
    <property type="component" value="Unassembled WGS sequence"/>
</dbReference>
<reference evidence="5" key="1">
    <citation type="submission" date="2021-02" db="EMBL/GenBank/DDBJ databases">
        <authorList>
            <person name="Nowell W R."/>
        </authorList>
    </citation>
    <scope>NUCLEOTIDE SEQUENCE</scope>
</reference>